<evidence type="ECO:0000313" key="3">
    <source>
        <dbReference type="Proteomes" id="UP000752696"/>
    </source>
</evidence>
<sequence length="61" mass="6801">GPSQGPQMFHLWSSSSSVELNKKKKKKQKTICPFQDKNLKPFCSSSEDENTNVSLAGEKSK</sequence>
<evidence type="ECO:0000256" key="1">
    <source>
        <dbReference type="SAM" id="MobiDB-lite"/>
    </source>
</evidence>
<dbReference type="AlphaFoldDB" id="A0A6V7H460"/>
<proteinExistence type="predicted"/>
<reference evidence="2" key="1">
    <citation type="submission" date="2020-07" db="EMBL/GenBank/DDBJ databases">
        <authorList>
            <person name="Nazaruddin N."/>
        </authorList>
    </citation>
    <scope>NUCLEOTIDE SEQUENCE</scope>
</reference>
<dbReference type="EMBL" id="CAJDYZ010007033">
    <property type="protein sequence ID" value="CAD1473973.1"/>
    <property type="molecule type" value="Genomic_DNA"/>
</dbReference>
<dbReference type="Proteomes" id="UP000752696">
    <property type="component" value="Unassembled WGS sequence"/>
</dbReference>
<protein>
    <submittedName>
        <fullName evidence="2">Uncharacterized protein</fullName>
    </submittedName>
</protein>
<feature type="region of interest" description="Disordered" evidence="1">
    <location>
        <begin position="1"/>
        <end position="29"/>
    </location>
</feature>
<gene>
    <name evidence="2" type="ORF">MHI_LOCUS423234</name>
</gene>
<evidence type="ECO:0000313" key="2">
    <source>
        <dbReference type="EMBL" id="CAD1473973.1"/>
    </source>
</evidence>
<comment type="caution">
    <text evidence="2">The sequence shown here is derived from an EMBL/GenBank/DDBJ whole genome shotgun (WGS) entry which is preliminary data.</text>
</comment>
<feature type="compositionally biased region" description="Polar residues" evidence="1">
    <location>
        <begin position="1"/>
        <end position="19"/>
    </location>
</feature>
<keyword evidence="3" id="KW-1185">Reference proteome</keyword>
<accession>A0A6V7H460</accession>
<feature type="non-terminal residue" evidence="2">
    <location>
        <position position="61"/>
    </location>
</feature>
<name>A0A6V7H460_9HYME</name>
<organism evidence="2 3">
    <name type="scientific">Heterotrigona itama</name>
    <dbReference type="NCBI Taxonomy" id="395501"/>
    <lineage>
        <taxon>Eukaryota</taxon>
        <taxon>Metazoa</taxon>
        <taxon>Ecdysozoa</taxon>
        <taxon>Arthropoda</taxon>
        <taxon>Hexapoda</taxon>
        <taxon>Insecta</taxon>
        <taxon>Pterygota</taxon>
        <taxon>Neoptera</taxon>
        <taxon>Endopterygota</taxon>
        <taxon>Hymenoptera</taxon>
        <taxon>Apocrita</taxon>
        <taxon>Aculeata</taxon>
        <taxon>Apoidea</taxon>
        <taxon>Anthophila</taxon>
        <taxon>Apidae</taxon>
        <taxon>Heterotrigona</taxon>
    </lineage>
</organism>
<feature type="non-terminal residue" evidence="2">
    <location>
        <position position="1"/>
    </location>
</feature>